<keyword evidence="5" id="KW-0547">Nucleotide-binding</keyword>
<dbReference type="FunFam" id="3.40.50.300:FF:001524">
    <property type="entry name" value="Si:dkey-126g1.7"/>
    <property type="match status" value="1"/>
</dbReference>
<dbReference type="InterPro" id="IPR041075">
    <property type="entry name" value="NOD1/2_WH"/>
</dbReference>
<dbReference type="GO" id="GO:0005737">
    <property type="term" value="C:cytoplasm"/>
    <property type="evidence" value="ECO:0007669"/>
    <property type="project" value="UniProtKB-SubCell"/>
</dbReference>
<evidence type="ECO:0000256" key="2">
    <source>
        <dbReference type="ARBA" id="ARBA00022490"/>
    </source>
</evidence>
<protein>
    <recommendedName>
        <fullName evidence="8">NACHT domain-containing protein</fullName>
    </recommendedName>
</protein>
<dbReference type="STRING" id="30732.ENSOMEP00000020234"/>
<evidence type="ECO:0000256" key="3">
    <source>
        <dbReference type="ARBA" id="ARBA00022614"/>
    </source>
</evidence>
<feature type="compositionally biased region" description="Low complexity" evidence="7">
    <location>
        <begin position="105"/>
        <end position="114"/>
    </location>
</feature>
<dbReference type="PANTHER" id="PTHR24106">
    <property type="entry name" value="NACHT, LRR AND CARD DOMAINS-CONTAINING"/>
    <property type="match status" value="1"/>
</dbReference>
<dbReference type="InterPro" id="IPR007111">
    <property type="entry name" value="NACHT_NTPase"/>
</dbReference>
<feature type="domain" description="NACHT" evidence="8">
    <location>
        <begin position="342"/>
        <end position="474"/>
    </location>
</feature>
<dbReference type="PaxDb" id="30732-ENSOMEP00000020234"/>
<evidence type="ECO:0000256" key="5">
    <source>
        <dbReference type="ARBA" id="ARBA00022741"/>
    </source>
</evidence>
<keyword evidence="10" id="KW-1185">Reference proteome</keyword>
<evidence type="ECO:0000256" key="7">
    <source>
        <dbReference type="SAM" id="MobiDB-lite"/>
    </source>
</evidence>
<dbReference type="Proteomes" id="UP000261560">
    <property type="component" value="Unplaced"/>
</dbReference>
<evidence type="ECO:0000313" key="9">
    <source>
        <dbReference type="Ensembl" id="ENSOMEP00000020234.1"/>
    </source>
</evidence>
<keyword evidence="4" id="KW-0677">Repeat</keyword>
<accession>A0A3B3CSZ4</accession>
<dbReference type="AlphaFoldDB" id="A0A3B3CSZ4"/>
<dbReference type="SMART" id="SM01288">
    <property type="entry name" value="FISNA"/>
    <property type="match status" value="1"/>
</dbReference>
<name>A0A3B3CSZ4_ORYME</name>
<evidence type="ECO:0000259" key="8">
    <source>
        <dbReference type="PROSITE" id="PS50837"/>
    </source>
</evidence>
<dbReference type="InterPro" id="IPR027417">
    <property type="entry name" value="P-loop_NTPase"/>
</dbReference>
<dbReference type="InterPro" id="IPR029495">
    <property type="entry name" value="NACHT-assoc"/>
</dbReference>
<dbReference type="Pfam" id="PF05729">
    <property type="entry name" value="NACHT"/>
    <property type="match status" value="1"/>
</dbReference>
<dbReference type="Pfam" id="PF17779">
    <property type="entry name" value="WHD_NOD2"/>
    <property type="match status" value="1"/>
</dbReference>
<keyword evidence="2" id="KW-0963">Cytoplasm</keyword>
<proteinExistence type="predicted"/>
<organism evidence="9 10">
    <name type="scientific">Oryzias melastigma</name>
    <name type="common">Marine medaka</name>
    <dbReference type="NCBI Taxonomy" id="30732"/>
    <lineage>
        <taxon>Eukaryota</taxon>
        <taxon>Metazoa</taxon>
        <taxon>Chordata</taxon>
        <taxon>Craniata</taxon>
        <taxon>Vertebrata</taxon>
        <taxon>Euteleostomi</taxon>
        <taxon>Actinopterygii</taxon>
        <taxon>Neopterygii</taxon>
        <taxon>Teleostei</taxon>
        <taxon>Neoteleostei</taxon>
        <taxon>Acanthomorphata</taxon>
        <taxon>Ovalentaria</taxon>
        <taxon>Atherinomorphae</taxon>
        <taxon>Beloniformes</taxon>
        <taxon>Adrianichthyidae</taxon>
        <taxon>Oryziinae</taxon>
        <taxon>Oryzias</taxon>
    </lineage>
</organism>
<evidence type="ECO:0000313" key="10">
    <source>
        <dbReference type="Proteomes" id="UP000261560"/>
    </source>
</evidence>
<dbReference type="GeneTree" id="ENSGT01150000286915"/>
<dbReference type="PROSITE" id="PS50837">
    <property type="entry name" value="NACHT"/>
    <property type="match status" value="1"/>
</dbReference>
<dbReference type="InterPro" id="IPR041267">
    <property type="entry name" value="NLRP_HD2"/>
</dbReference>
<dbReference type="GO" id="GO:0005524">
    <property type="term" value="F:ATP binding"/>
    <property type="evidence" value="ECO:0007669"/>
    <property type="project" value="UniProtKB-KW"/>
</dbReference>
<reference evidence="9" key="1">
    <citation type="submission" date="2025-08" db="UniProtKB">
        <authorList>
            <consortium name="Ensembl"/>
        </authorList>
    </citation>
    <scope>IDENTIFICATION</scope>
</reference>
<reference evidence="9" key="2">
    <citation type="submission" date="2025-09" db="UniProtKB">
        <authorList>
            <consortium name="Ensembl"/>
        </authorList>
    </citation>
    <scope>IDENTIFICATION</scope>
</reference>
<feature type="region of interest" description="Disordered" evidence="7">
    <location>
        <begin position="102"/>
        <end position="122"/>
    </location>
</feature>
<keyword evidence="6" id="KW-0067">ATP-binding</keyword>
<dbReference type="Pfam" id="PF14484">
    <property type="entry name" value="FISNA"/>
    <property type="match status" value="1"/>
</dbReference>
<evidence type="ECO:0000256" key="4">
    <source>
        <dbReference type="ARBA" id="ARBA00022737"/>
    </source>
</evidence>
<dbReference type="InterPro" id="IPR051261">
    <property type="entry name" value="NLR"/>
</dbReference>
<comment type="subcellular location">
    <subcellularLocation>
        <location evidence="1">Cytoplasm</location>
    </subcellularLocation>
</comment>
<feature type="region of interest" description="Disordered" evidence="7">
    <location>
        <begin position="1"/>
        <end position="58"/>
    </location>
</feature>
<evidence type="ECO:0000256" key="1">
    <source>
        <dbReference type="ARBA" id="ARBA00004496"/>
    </source>
</evidence>
<dbReference type="SUPFAM" id="SSF52540">
    <property type="entry name" value="P-loop containing nucleoside triphosphate hydrolases"/>
    <property type="match status" value="1"/>
</dbReference>
<dbReference type="Gene3D" id="3.40.50.300">
    <property type="entry name" value="P-loop containing nucleotide triphosphate hydrolases"/>
    <property type="match status" value="1"/>
</dbReference>
<dbReference type="OMA" id="QPERIEM"/>
<sequence>MKESEEKEETSQSSTHGPPEEHENHHQPERIEVERDYSSSSSVSVISHMSKDSPLGFNNEVKKIELEKKDFSSSSLSLSSDMSKDSPLGFNKEVKKIELERKDFSSSSLSLSSDMSKDSPLGFNKEVKKIGLEKKDFSSSSLSLSSDMSKDSPLGFNKDLKIELERKDFSSSSLSLSSDMSKDSPLGFNKDFKKIEMERENSPSSQVSVISHRSKDSPLGFNKEVKKINQNIPESRTRQEKMVLEETVSVYKDTVEKMSSSISLLQMSIKKKFESIYKEEHTVFLSQIYTELYITEGRPAEVNREHEIRQLERAFRKSDRPETTIKPEDVCKPPPGRNKPIRTAITMGIAGIGKTVLTNKFALDWAEGKTNQDIQFLFLFSFRELNLLKEKKFSLVELIHHFYSETKGFSHFEEFKVLLIFDGLDECRFPLNLNSTEILTDVTQPASLGVLLTNLIKGKLLPSAQLWITTRPAAASVIPPECVDMVTEVRGFNDSQKEEYFRKQFREDEDQAITVYSQIKKCRSLHIMCHIPVFCWISATVLDELLKREEQRETPRSLTEMYIHFVLIQIQMKNMKYDGGSETDSVWNPQTRNMILSLGKLAFEQLQKGNLFFYESDLTESGIDVRAASVCSGVFTQIFKEESGLYQGRVFCFVHLSVQEFLAALYVHFTFFQTGKNLLEEQPGPGWFDWLKGKMNPVSISFYQSAIDKALQSPNGHLDLFLRFLLGLSQPNSQVLLKG</sequence>
<feature type="compositionally biased region" description="Low complexity" evidence="7">
    <location>
        <begin position="72"/>
        <end position="81"/>
    </location>
</feature>
<feature type="compositionally biased region" description="Basic and acidic residues" evidence="7">
    <location>
        <begin position="18"/>
        <end position="37"/>
    </location>
</feature>
<feature type="compositionally biased region" description="Low complexity" evidence="7">
    <location>
        <begin position="38"/>
        <end position="48"/>
    </location>
</feature>
<dbReference type="Ensembl" id="ENSOMET00000029668.1">
    <property type="protein sequence ID" value="ENSOMEP00000020234.1"/>
    <property type="gene ID" value="ENSOMEG00000022078.1"/>
</dbReference>
<keyword evidence="3" id="KW-0433">Leucine-rich repeat</keyword>
<feature type="region of interest" description="Disordered" evidence="7">
    <location>
        <begin position="70"/>
        <end position="89"/>
    </location>
</feature>
<dbReference type="Pfam" id="PF17776">
    <property type="entry name" value="NLRC4_HD2"/>
    <property type="match status" value="1"/>
</dbReference>
<evidence type="ECO:0000256" key="6">
    <source>
        <dbReference type="ARBA" id="ARBA00022840"/>
    </source>
</evidence>